<dbReference type="RefSeq" id="WP_109572122.1">
    <property type="nucleotide sequence ID" value="NZ_UHJL01000001.1"/>
</dbReference>
<dbReference type="InterPro" id="IPR033399">
    <property type="entry name" value="TP_0789-like"/>
</dbReference>
<dbReference type="AlphaFoldDB" id="A0A380RWY6"/>
<reference evidence="3 4" key="1">
    <citation type="submission" date="2017-08" db="EMBL/GenBank/DDBJ databases">
        <authorList>
            <person name="de Groot N.N."/>
        </authorList>
    </citation>
    <scope>NUCLEOTIDE SEQUENCE [LARGE SCALE GENOMIC DNA]</scope>
    <source>
        <strain evidence="3 4">HM2</strain>
    </source>
</reference>
<sequence>MKNLFLSALSVSFLLFTTSFAQTANEIAKKVHDLPSGKTSSGLVSVTLIDKNGKTRNRELVSYTIKDGKTDKTVLMFKTPRDVAGISYLTYDYPDKADGSTVDSDSWIYIPAMKKVRRVSGSNKDDDFQGTDFTYDDLGTRSLSKDNFALLGEEKVNGIDCWILEAKAKDPKAKVSRRVTWVNKKTFVVMKGEYFDKQNRLQKTLTADDIKQVNGYWTTLKQTMTNVQTNHKTIYEVKNLKYDEKVNESYFTVSALEREQIK</sequence>
<evidence type="ECO:0000313" key="3">
    <source>
        <dbReference type="EMBL" id="SUQ19507.1"/>
    </source>
</evidence>
<evidence type="ECO:0000259" key="2">
    <source>
        <dbReference type="Pfam" id="PF17131"/>
    </source>
</evidence>
<accession>A0A380RWY6</accession>
<keyword evidence="1" id="KW-0732">Signal</keyword>
<feature type="signal peptide" evidence="1">
    <location>
        <begin position="1"/>
        <end position="21"/>
    </location>
</feature>
<evidence type="ECO:0000313" key="4">
    <source>
        <dbReference type="Proteomes" id="UP000255423"/>
    </source>
</evidence>
<protein>
    <recommendedName>
        <fullName evidence="2">Uncharacterized protein TP-0789 domain-containing protein</fullName>
    </recommendedName>
</protein>
<feature type="chain" id="PRO_5016962444" description="Uncharacterized protein TP-0789 domain-containing protein" evidence="1">
    <location>
        <begin position="22"/>
        <end position="262"/>
    </location>
</feature>
<organism evidence="3 4">
    <name type="scientific">Fibrobacter succinogenes</name>
    <name type="common">Bacteroides succinogenes</name>
    <dbReference type="NCBI Taxonomy" id="833"/>
    <lineage>
        <taxon>Bacteria</taxon>
        <taxon>Pseudomonadati</taxon>
        <taxon>Fibrobacterota</taxon>
        <taxon>Fibrobacteria</taxon>
        <taxon>Fibrobacterales</taxon>
        <taxon>Fibrobacteraceae</taxon>
        <taxon>Fibrobacter</taxon>
    </lineage>
</organism>
<gene>
    <name evidence="3" type="ORF">SAMN05661053_0743</name>
</gene>
<dbReference type="Proteomes" id="UP000255423">
    <property type="component" value="Unassembled WGS sequence"/>
</dbReference>
<proteinExistence type="predicted"/>
<feature type="domain" description="Uncharacterized protein TP-0789" evidence="2">
    <location>
        <begin position="70"/>
        <end position="258"/>
    </location>
</feature>
<dbReference type="CDD" id="cd16329">
    <property type="entry name" value="LolA_like"/>
    <property type="match status" value="1"/>
</dbReference>
<evidence type="ECO:0000256" key="1">
    <source>
        <dbReference type="SAM" id="SignalP"/>
    </source>
</evidence>
<dbReference type="EMBL" id="UHJL01000001">
    <property type="protein sequence ID" value="SUQ19507.1"/>
    <property type="molecule type" value="Genomic_DNA"/>
</dbReference>
<name>A0A380RWY6_FIBSU</name>
<dbReference type="Gene3D" id="2.50.20.10">
    <property type="entry name" value="Lipoprotein localisation LolA/LolB/LppX"/>
    <property type="match status" value="1"/>
</dbReference>
<dbReference type="Pfam" id="PF17131">
    <property type="entry name" value="LolA_like"/>
    <property type="match status" value="1"/>
</dbReference>